<dbReference type="InterPro" id="IPR029060">
    <property type="entry name" value="PIN-like_dom_sf"/>
</dbReference>
<gene>
    <name evidence="2" type="ORF">SAMN02746066_03922</name>
</gene>
<sequence>MKYLLLDTNIFLDMIIDRKNNVSKELVNTFIKLLDFNQVKLVIPAIVIHETYRHIEEQLSEVGKKIKSAIDAIDQIYGVNGYTIEGFEVKDYKKNSKNELNTLKQQYETSHTQYLSEIKLLIQRVFQHPNSILVEDNATLNAACLQRRIYKKAPFHIEKKESFADGLITETLLHINDLIDMADGDTVIFVTGNTSDFSNRDAKEKLHEDILYDLSKRGLDSKIKYVTQFNKLVGADLKTEVEEAKLSEEFEKELRENEEQDRLMLDAEIDDYERESVGLSSLGSFEDNFLESFRESHFAETVVSLFERLNKCYSNVEELFYFFSEELPDFISAIEIDEVSHFTTTWNEHFSENSDFLVETNIGGILSIFDVLESKAVEYDLSEYENSLPDSLEYGDNVCFCGKGKIKYTLKMDELYLSCDNGGSDQLDICLFNSRNESLGEGYISITYGFVDFDDEGNVGDACDEDIEYNITGITSAIENIVQEFEERIETDKIILEQLKAEFNI</sequence>
<dbReference type="SUPFAM" id="SSF88723">
    <property type="entry name" value="PIN domain-like"/>
    <property type="match status" value="1"/>
</dbReference>
<feature type="domain" description="DUF4935" evidence="1">
    <location>
        <begin position="5"/>
        <end position="197"/>
    </location>
</feature>
<organism evidence="2 3">
    <name type="scientific">Anaerosporobacter mobilis DSM 15930</name>
    <dbReference type="NCBI Taxonomy" id="1120996"/>
    <lineage>
        <taxon>Bacteria</taxon>
        <taxon>Bacillati</taxon>
        <taxon>Bacillota</taxon>
        <taxon>Clostridia</taxon>
        <taxon>Lachnospirales</taxon>
        <taxon>Lachnospiraceae</taxon>
        <taxon>Anaerosporobacter</taxon>
    </lineage>
</organism>
<evidence type="ECO:0000313" key="2">
    <source>
        <dbReference type="EMBL" id="SHM92551.1"/>
    </source>
</evidence>
<dbReference type="RefSeq" id="WP_073290534.1">
    <property type="nucleotide sequence ID" value="NZ_FRCP01000022.1"/>
</dbReference>
<name>A0A1M7MNQ3_9FIRM</name>
<dbReference type="Proteomes" id="UP000184038">
    <property type="component" value="Unassembled WGS sequence"/>
</dbReference>
<dbReference type="OrthoDB" id="2042903at2"/>
<dbReference type="EMBL" id="FRCP01000022">
    <property type="protein sequence ID" value="SHM92551.1"/>
    <property type="molecule type" value="Genomic_DNA"/>
</dbReference>
<accession>A0A1M7MNQ3</accession>
<proteinExistence type="predicted"/>
<evidence type="ECO:0000313" key="3">
    <source>
        <dbReference type="Proteomes" id="UP000184038"/>
    </source>
</evidence>
<dbReference type="AlphaFoldDB" id="A0A1M7MNQ3"/>
<protein>
    <recommendedName>
        <fullName evidence="1">DUF4935 domain-containing protein</fullName>
    </recommendedName>
</protein>
<evidence type="ECO:0000259" key="1">
    <source>
        <dbReference type="Pfam" id="PF16289"/>
    </source>
</evidence>
<dbReference type="Pfam" id="PF16289">
    <property type="entry name" value="PIN_12"/>
    <property type="match status" value="1"/>
</dbReference>
<dbReference type="InterPro" id="IPR032557">
    <property type="entry name" value="DUF4935"/>
</dbReference>
<keyword evidence="3" id="KW-1185">Reference proteome</keyword>
<dbReference type="STRING" id="1120996.SAMN02746066_03922"/>
<reference evidence="2 3" key="1">
    <citation type="submission" date="2016-11" db="EMBL/GenBank/DDBJ databases">
        <authorList>
            <person name="Jaros S."/>
            <person name="Januszkiewicz K."/>
            <person name="Wedrychowicz H."/>
        </authorList>
    </citation>
    <scope>NUCLEOTIDE SEQUENCE [LARGE SCALE GENOMIC DNA]</scope>
    <source>
        <strain evidence="2 3">DSM 15930</strain>
    </source>
</reference>